<evidence type="ECO:0000313" key="4">
    <source>
        <dbReference type="Proteomes" id="UP001233999"/>
    </source>
</evidence>
<comment type="caution">
    <text evidence="3">The sequence shown here is derived from an EMBL/GenBank/DDBJ whole genome shotgun (WGS) entry which is preliminary data.</text>
</comment>
<dbReference type="AlphaFoldDB" id="A0AAD8AFJ3"/>
<dbReference type="SMART" id="SM00167">
    <property type="entry name" value="VPS9"/>
    <property type="match status" value="1"/>
</dbReference>
<dbReference type="Gene3D" id="1.20.1050.80">
    <property type="entry name" value="VPS9 domain"/>
    <property type="match status" value="1"/>
</dbReference>
<proteinExistence type="predicted"/>
<feature type="region of interest" description="Disordered" evidence="1">
    <location>
        <begin position="431"/>
        <end position="455"/>
    </location>
</feature>
<dbReference type="GO" id="GO:0016192">
    <property type="term" value="P:vesicle-mediated transport"/>
    <property type="evidence" value="ECO:0007669"/>
    <property type="project" value="InterPro"/>
</dbReference>
<evidence type="ECO:0000259" key="2">
    <source>
        <dbReference type="PROSITE" id="PS51205"/>
    </source>
</evidence>
<feature type="region of interest" description="Disordered" evidence="1">
    <location>
        <begin position="1"/>
        <end position="31"/>
    </location>
</feature>
<accession>A0AAD8AFJ3</accession>
<dbReference type="Pfam" id="PF18151">
    <property type="entry name" value="DUF5601"/>
    <property type="match status" value="1"/>
</dbReference>
<dbReference type="PROSITE" id="PS51205">
    <property type="entry name" value="VPS9"/>
    <property type="match status" value="1"/>
</dbReference>
<feature type="domain" description="VPS9" evidence="2">
    <location>
        <begin position="169"/>
        <end position="312"/>
    </location>
</feature>
<feature type="compositionally biased region" description="Basic and acidic residues" evidence="1">
    <location>
        <begin position="1"/>
        <end position="12"/>
    </location>
</feature>
<gene>
    <name evidence="3" type="ORF">L9F63_011403</name>
</gene>
<dbReference type="Pfam" id="PF02204">
    <property type="entry name" value="VPS9"/>
    <property type="match status" value="1"/>
</dbReference>
<dbReference type="InterPro" id="IPR041545">
    <property type="entry name" value="DUF5601"/>
</dbReference>
<dbReference type="SUPFAM" id="SSF109993">
    <property type="entry name" value="VPS9 domain"/>
    <property type="match status" value="1"/>
</dbReference>
<dbReference type="Proteomes" id="UP001233999">
    <property type="component" value="Unassembled WGS sequence"/>
</dbReference>
<dbReference type="PANTHER" id="PTHR23101:SF122">
    <property type="entry name" value="RABAPTIN-5-ASSOCIATED EXCHANGE FACTOR FOR RAB5"/>
    <property type="match status" value="1"/>
</dbReference>
<reference evidence="3" key="1">
    <citation type="journal article" date="2023" name="IScience">
        <title>Live-bearing cockroach genome reveals convergent evolutionary mechanisms linked to viviparity in insects and beyond.</title>
        <authorList>
            <person name="Fouks B."/>
            <person name="Harrison M.C."/>
            <person name="Mikhailova A.A."/>
            <person name="Marchal E."/>
            <person name="English S."/>
            <person name="Carruthers M."/>
            <person name="Jennings E.C."/>
            <person name="Chiamaka E.L."/>
            <person name="Frigard R.A."/>
            <person name="Pippel M."/>
            <person name="Attardo G.M."/>
            <person name="Benoit J.B."/>
            <person name="Bornberg-Bauer E."/>
            <person name="Tobe S.S."/>
        </authorList>
    </citation>
    <scope>NUCLEOTIDE SEQUENCE</scope>
    <source>
        <strain evidence="3">Stay&amp;Tobe</strain>
    </source>
</reference>
<dbReference type="PANTHER" id="PTHR23101">
    <property type="entry name" value="RAB GDP/GTP EXCHANGE FACTOR"/>
    <property type="match status" value="1"/>
</dbReference>
<evidence type="ECO:0000256" key="1">
    <source>
        <dbReference type="SAM" id="MobiDB-lite"/>
    </source>
</evidence>
<feature type="compositionally biased region" description="Basic and acidic residues" evidence="1">
    <location>
        <begin position="21"/>
        <end position="31"/>
    </location>
</feature>
<keyword evidence="4" id="KW-1185">Reference proteome</keyword>
<dbReference type="EMBL" id="JASPKZ010001586">
    <property type="protein sequence ID" value="KAJ9597795.1"/>
    <property type="molecule type" value="Genomic_DNA"/>
</dbReference>
<dbReference type="InterPro" id="IPR045046">
    <property type="entry name" value="Vps9-like"/>
</dbReference>
<feature type="non-terminal residue" evidence="3">
    <location>
        <position position="1"/>
    </location>
</feature>
<organism evidence="3 4">
    <name type="scientific">Diploptera punctata</name>
    <name type="common">Pacific beetle cockroach</name>
    <dbReference type="NCBI Taxonomy" id="6984"/>
    <lineage>
        <taxon>Eukaryota</taxon>
        <taxon>Metazoa</taxon>
        <taxon>Ecdysozoa</taxon>
        <taxon>Arthropoda</taxon>
        <taxon>Hexapoda</taxon>
        <taxon>Insecta</taxon>
        <taxon>Pterygota</taxon>
        <taxon>Neoptera</taxon>
        <taxon>Polyneoptera</taxon>
        <taxon>Dictyoptera</taxon>
        <taxon>Blattodea</taxon>
        <taxon>Blaberoidea</taxon>
        <taxon>Blaberidae</taxon>
        <taxon>Diplopterinae</taxon>
        <taxon>Diploptera</taxon>
    </lineage>
</organism>
<feature type="region of interest" description="Disordered" evidence="1">
    <location>
        <begin position="496"/>
        <end position="515"/>
    </location>
</feature>
<feature type="region of interest" description="Disordered" evidence="1">
    <location>
        <begin position="392"/>
        <end position="417"/>
    </location>
</feature>
<dbReference type="Gene3D" id="1.10.246.120">
    <property type="match status" value="1"/>
</dbReference>
<dbReference type="InterPro" id="IPR003123">
    <property type="entry name" value="VPS9"/>
</dbReference>
<dbReference type="GO" id="GO:0031267">
    <property type="term" value="F:small GTPase binding"/>
    <property type="evidence" value="ECO:0007669"/>
    <property type="project" value="TreeGrafter"/>
</dbReference>
<sequence>FHRSDFTGDKHGRSAVTGFSKFEEKKRQQAEKKTKLLKLSVFRKSSTAKDSSRLEQYQELWNANPDLDKVKQDYQEMFADLNPQVERDVRKFINSFNMNVIKCADTNPVEELSEIVQNFYQMFAKRMDASSIYSEIGQEKKEMLLDYLEKFVMTCLYRVLFCPTNTTDEEKDLSIQNRIRQLNWVNAKHLDCRINETQSEVRDLVYTAITDMLGMDSAKAPQDKLNCVVRCCRNIFLLLQQSVGGPASADEFLPALIFIVLKANPARLKSNINYITRFCNASRLMSGEPGYYFTNLCCAVSFIENLTAESLNMPIAEFEQYMSGEVVPPSTWESALMMCEGMHLMYEHLATLDDLRNRHRLLMQNSTSLKEEMLKFKSDVAKRVATVLSRTPLTLQPRKTPTDIDSENPSCEALPPPIVPQIVTPQLGTDSKISESVAETSSTHDLLSPSPSFGLSPSMDELTTPDDIYAAQESLSFVQGLTSVNYDIDLSDLSADNSYAEDPPTSLPIETKPVDEGMPSLLDTTESPTGILLPSPIKPMCTGEYQGFAAQGWQIPSIPCDTGDKKENSQFES</sequence>
<dbReference type="GO" id="GO:0030139">
    <property type="term" value="C:endocytic vesicle"/>
    <property type="evidence" value="ECO:0007669"/>
    <property type="project" value="TreeGrafter"/>
</dbReference>
<reference evidence="3" key="2">
    <citation type="submission" date="2023-05" db="EMBL/GenBank/DDBJ databases">
        <authorList>
            <person name="Fouks B."/>
        </authorList>
    </citation>
    <scope>NUCLEOTIDE SEQUENCE</scope>
    <source>
        <strain evidence="3">Stay&amp;Tobe</strain>
        <tissue evidence="3">Testes</tissue>
    </source>
</reference>
<dbReference type="GO" id="GO:0005085">
    <property type="term" value="F:guanyl-nucleotide exchange factor activity"/>
    <property type="evidence" value="ECO:0007669"/>
    <property type="project" value="InterPro"/>
</dbReference>
<evidence type="ECO:0000313" key="3">
    <source>
        <dbReference type="EMBL" id="KAJ9597795.1"/>
    </source>
</evidence>
<dbReference type="GO" id="GO:0005829">
    <property type="term" value="C:cytosol"/>
    <property type="evidence" value="ECO:0007669"/>
    <property type="project" value="TreeGrafter"/>
</dbReference>
<name>A0AAD8AFJ3_DIPPU</name>
<protein>
    <recommendedName>
        <fullName evidence="2">VPS9 domain-containing protein</fullName>
    </recommendedName>
</protein>
<dbReference type="InterPro" id="IPR037191">
    <property type="entry name" value="VPS9_dom_sf"/>
</dbReference>
<feature type="compositionally biased region" description="Low complexity" evidence="1">
    <location>
        <begin position="446"/>
        <end position="455"/>
    </location>
</feature>